<dbReference type="Gene3D" id="3.90.550.10">
    <property type="entry name" value="Spore Coat Polysaccharide Biosynthesis Protein SpsA, Chain A"/>
    <property type="match status" value="1"/>
</dbReference>
<dbReference type="InterPro" id="IPR049577">
    <property type="entry name" value="GMPP_N"/>
</dbReference>
<dbReference type="InterPro" id="IPR005835">
    <property type="entry name" value="NTP_transferase_dom"/>
</dbReference>
<sequence>MAFHAIIPAGGAGTRLWPLSRAGHPKFLVDLTGTGRTMLQATADRLSPLSDSLLVVTGSAHADAVRTQLASGAKTLGPKTSGATTPGSVNPGPVHPGSITPGPATKTDAELATPPFRAVVEPQPRGTMAAIGLAAALLEREYGECVVGSFAADHAIGNVPAFQEAVRTGIRAATAGYVVTIGITPEYPATGFGYIHGGANIANLPGVCQVESFVEKPDAQRAATYLAQGGYFWNAGMFIANTSVLLGALERFRPDIAIPLREIAAAWDLETDTQSAAVRAAWEKLPAEVIDRAIAEPLAATGGVAVVPAAMDWSDVGDYASVAAQIPGPQRTHQVAPGGSAQETIAIDSEGALIYTHDKPIAVLGLEGGVVVDTGEVLLVSTRQAAHKVKDVTEILTQRGLDHLR</sequence>
<evidence type="ECO:0000259" key="3">
    <source>
        <dbReference type="Pfam" id="PF22640"/>
    </source>
</evidence>
<dbReference type="SUPFAM" id="SSF53448">
    <property type="entry name" value="Nucleotide-diphospho-sugar transferases"/>
    <property type="match status" value="1"/>
</dbReference>
<gene>
    <name evidence="4" type="primary">algA</name>
    <name evidence="4" type="ORF">NCTC10327_00774</name>
</gene>
<dbReference type="GO" id="GO:0016853">
    <property type="term" value="F:isomerase activity"/>
    <property type="evidence" value="ECO:0007669"/>
    <property type="project" value="UniProtKB-KW"/>
</dbReference>
<name>A0A7Z9C892_9ACTO</name>
<dbReference type="RefSeq" id="WP_185933866.1">
    <property type="nucleotide sequence ID" value="NZ_UYIO01000001.1"/>
</dbReference>
<protein>
    <submittedName>
        <fullName evidence="4">Mannose-1-phosphate guanylyltransferase/mannose-6-phosphate isomerase</fullName>
    </submittedName>
</protein>
<evidence type="ECO:0000313" key="5">
    <source>
        <dbReference type="Proteomes" id="UP000269974"/>
    </source>
</evidence>
<keyword evidence="4" id="KW-0548">Nucleotidyltransferase</keyword>
<dbReference type="InterPro" id="IPR051161">
    <property type="entry name" value="Mannose-6P_isomerase_type2"/>
</dbReference>
<dbReference type="Pfam" id="PF00483">
    <property type="entry name" value="NTP_transferase"/>
    <property type="match status" value="1"/>
</dbReference>
<dbReference type="CDD" id="cd02509">
    <property type="entry name" value="GDP-M1P_Guanylyltransferase"/>
    <property type="match status" value="1"/>
</dbReference>
<dbReference type="PANTHER" id="PTHR46390">
    <property type="entry name" value="MANNOSE-1-PHOSPHATE GUANYLYLTRANSFERASE"/>
    <property type="match status" value="1"/>
</dbReference>
<dbReference type="AlphaFoldDB" id="A0A7Z9C892"/>
<comment type="caution">
    <text evidence="4">The sequence shown here is derived from an EMBL/GenBank/DDBJ whole genome shotgun (WGS) entry which is preliminary data.</text>
</comment>
<evidence type="ECO:0000259" key="2">
    <source>
        <dbReference type="Pfam" id="PF00483"/>
    </source>
</evidence>
<dbReference type="SUPFAM" id="SSF159283">
    <property type="entry name" value="Guanosine diphospho-D-mannose pyrophosphorylase/mannose-6-phosphate isomerase linker domain"/>
    <property type="match status" value="1"/>
</dbReference>
<accession>A0A7Z9C892</accession>
<dbReference type="InterPro" id="IPR054566">
    <property type="entry name" value="ManC/GMP-like_b-helix"/>
</dbReference>
<reference evidence="4 5" key="1">
    <citation type="submission" date="2018-11" db="EMBL/GenBank/DDBJ databases">
        <authorList>
            <consortium name="Pathogen Informatics"/>
        </authorList>
    </citation>
    <scope>NUCLEOTIDE SEQUENCE [LARGE SCALE GENOMIC DNA]</scope>
    <source>
        <strain evidence="4 5">NCTC10327</strain>
    </source>
</reference>
<evidence type="ECO:0000256" key="1">
    <source>
        <dbReference type="SAM" id="MobiDB-lite"/>
    </source>
</evidence>
<dbReference type="InterPro" id="IPR029044">
    <property type="entry name" value="Nucleotide-diphossugar_trans"/>
</dbReference>
<dbReference type="EMBL" id="UYIO01000001">
    <property type="protein sequence ID" value="VDG76100.1"/>
    <property type="molecule type" value="Genomic_DNA"/>
</dbReference>
<dbReference type="PANTHER" id="PTHR46390:SF1">
    <property type="entry name" value="MANNOSE-1-PHOSPHATE GUANYLYLTRANSFERASE"/>
    <property type="match status" value="1"/>
</dbReference>
<dbReference type="GO" id="GO:0004475">
    <property type="term" value="F:mannose-1-phosphate guanylyltransferase (GTP) activity"/>
    <property type="evidence" value="ECO:0007669"/>
    <property type="project" value="InterPro"/>
</dbReference>
<feature type="region of interest" description="Disordered" evidence="1">
    <location>
        <begin position="71"/>
        <end position="109"/>
    </location>
</feature>
<dbReference type="GO" id="GO:0009298">
    <property type="term" value="P:GDP-mannose biosynthetic process"/>
    <property type="evidence" value="ECO:0007669"/>
    <property type="project" value="TreeGrafter"/>
</dbReference>
<organism evidence="4 5">
    <name type="scientific">Actinobaculum suis</name>
    <dbReference type="NCBI Taxonomy" id="1657"/>
    <lineage>
        <taxon>Bacteria</taxon>
        <taxon>Bacillati</taxon>
        <taxon>Actinomycetota</taxon>
        <taxon>Actinomycetes</taxon>
        <taxon>Actinomycetales</taxon>
        <taxon>Actinomycetaceae</taxon>
        <taxon>Actinobaculum</taxon>
    </lineage>
</organism>
<dbReference type="Pfam" id="PF22640">
    <property type="entry name" value="ManC_GMP_beta-helix"/>
    <property type="match status" value="1"/>
</dbReference>
<keyword evidence="4" id="KW-0413">Isomerase</keyword>
<keyword evidence="4" id="KW-0808">Transferase</keyword>
<feature type="domain" description="Nucleotidyl transferase" evidence="2">
    <location>
        <begin position="5"/>
        <end position="322"/>
    </location>
</feature>
<dbReference type="Proteomes" id="UP000269974">
    <property type="component" value="Unassembled WGS sequence"/>
</dbReference>
<evidence type="ECO:0000313" key="4">
    <source>
        <dbReference type="EMBL" id="VDG76100.1"/>
    </source>
</evidence>
<feature type="domain" description="MannoseP isomerase/GMP-like beta-helix" evidence="3">
    <location>
        <begin position="343"/>
        <end position="394"/>
    </location>
</feature>
<proteinExistence type="predicted"/>